<gene>
    <name evidence="5" type="ORF">LL038_16660</name>
</gene>
<accession>A0AA47EFI2</accession>
<name>A0AA47EFI2_9CLOT</name>
<dbReference type="AlphaFoldDB" id="A0AA47EFI2"/>
<organism evidence="5 6">
    <name type="scientific">Clostridium estertheticum</name>
    <dbReference type="NCBI Taxonomy" id="238834"/>
    <lineage>
        <taxon>Bacteria</taxon>
        <taxon>Bacillati</taxon>
        <taxon>Bacillota</taxon>
        <taxon>Clostridia</taxon>
        <taxon>Eubacteriales</taxon>
        <taxon>Clostridiaceae</taxon>
        <taxon>Clostridium</taxon>
    </lineage>
</organism>
<keyword evidence="3" id="KW-0804">Transcription</keyword>
<evidence type="ECO:0000313" key="6">
    <source>
        <dbReference type="Proteomes" id="UP001164733"/>
    </source>
</evidence>
<dbReference type="Proteomes" id="UP001164733">
    <property type="component" value="Chromosome"/>
</dbReference>
<dbReference type="SMART" id="SM00347">
    <property type="entry name" value="HTH_MARR"/>
    <property type="match status" value="1"/>
</dbReference>
<dbReference type="PANTHER" id="PTHR42756:SF1">
    <property type="entry name" value="TRANSCRIPTIONAL REPRESSOR OF EMRAB OPERON"/>
    <property type="match status" value="1"/>
</dbReference>
<protein>
    <submittedName>
        <fullName evidence="5">MarR family transcriptional regulator</fullName>
    </submittedName>
</protein>
<dbReference type="InterPro" id="IPR000835">
    <property type="entry name" value="HTH_MarR-typ"/>
</dbReference>
<dbReference type="GO" id="GO:0003700">
    <property type="term" value="F:DNA-binding transcription factor activity"/>
    <property type="evidence" value="ECO:0007669"/>
    <property type="project" value="InterPro"/>
</dbReference>
<evidence type="ECO:0000256" key="2">
    <source>
        <dbReference type="ARBA" id="ARBA00023125"/>
    </source>
</evidence>
<dbReference type="PROSITE" id="PS50995">
    <property type="entry name" value="HTH_MARR_2"/>
    <property type="match status" value="1"/>
</dbReference>
<proteinExistence type="predicted"/>
<evidence type="ECO:0000256" key="3">
    <source>
        <dbReference type="ARBA" id="ARBA00023163"/>
    </source>
</evidence>
<dbReference type="GO" id="GO:0003677">
    <property type="term" value="F:DNA binding"/>
    <property type="evidence" value="ECO:0007669"/>
    <property type="project" value="UniProtKB-KW"/>
</dbReference>
<evidence type="ECO:0000259" key="4">
    <source>
        <dbReference type="PROSITE" id="PS50995"/>
    </source>
</evidence>
<dbReference type="RefSeq" id="WP_216127046.1">
    <property type="nucleotide sequence ID" value="NZ_CP086239.1"/>
</dbReference>
<evidence type="ECO:0000313" key="5">
    <source>
        <dbReference type="EMBL" id="WAG59263.1"/>
    </source>
</evidence>
<dbReference type="EMBL" id="CP086239">
    <property type="protein sequence ID" value="WAG59263.1"/>
    <property type="molecule type" value="Genomic_DNA"/>
</dbReference>
<keyword evidence="1" id="KW-0805">Transcription regulation</keyword>
<evidence type="ECO:0000256" key="1">
    <source>
        <dbReference type="ARBA" id="ARBA00023015"/>
    </source>
</evidence>
<dbReference type="PANTHER" id="PTHR42756">
    <property type="entry name" value="TRANSCRIPTIONAL REGULATOR, MARR"/>
    <property type="match status" value="1"/>
</dbReference>
<dbReference type="Pfam" id="PF01047">
    <property type="entry name" value="MarR"/>
    <property type="match status" value="1"/>
</dbReference>
<keyword evidence="2" id="KW-0238">DNA-binding</keyword>
<feature type="domain" description="HTH marR-type" evidence="4">
    <location>
        <begin position="6"/>
        <end position="141"/>
    </location>
</feature>
<reference evidence="5" key="1">
    <citation type="submission" date="2021-11" db="EMBL/GenBank/DDBJ databases">
        <title>Clostridia strains as spoilage organisms.</title>
        <authorList>
            <person name="Wambui J."/>
            <person name="Stevens M.J.A."/>
            <person name="Stephan R."/>
        </authorList>
    </citation>
    <scope>NUCLEOTIDE SEQUENCE</scope>
    <source>
        <strain evidence="5">CF009</strain>
    </source>
</reference>
<sequence length="143" mass="16412">MKTNKVDDTVYLIGRIREKANIFILKELEQIGFKDIAPSHGDILATLFKHGECTMTDIANSIHRDRSTVTALVNKLIKLGYILSKKDVNDSRSTIIFLTDKGKELEPGFKKISQNLYDIEYKGIGEEQKEVFEKILEKIYNNF</sequence>